<dbReference type="InterPro" id="IPR005821">
    <property type="entry name" value="Ion_trans_dom"/>
</dbReference>
<evidence type="ECO:0000256" key="5">
    <source>
        <dbReference type="ARBA" id="ARBA00022692"/>
    </source>
</evidence>
<evidence type="ECO:0000256" key="3">
    <source>
        <dbReference type="ARBA" id="ARBA00022448"/>
    </source>
</evidence>
<name>A0A815B9Z3_9BILA</name>
<evidence type="ECO:0000256" key="11">
    <source>
        <dbReference type="ARBA" id="ARBA00023303"/>
    </source>
</evidence>
<dbReference type="AlphaFoldDB" id="A0A815B9Z3"/>
<evidence type="ECO:0000256" key="7">
    <source>
        <dbReference type="ARBA" id="ARBA00022989"/>
    </source>
</evidence>
<dbReference type="Proteomes" id="UP000663844">
    <property type="component" value="Unassembled WGS sequence"/>
</dbReference>
<feature type="domain" description="Ion transport" evidence="16">
    <location>
        <begin position="109"/>
        <end position="259"/>
    </location>
</feature>
<keyword evidence="3" id="KW-0813">Transport</keyword>
<dbReference type="InterPro" id="IPR031846">
    <property type="entry name" value="Hvcn1"/>
</dbReference>
<protein>
    <recommendedName>
        <fullName evidence="2">Voltage-gated hydrogen channel 1</fullName>
    </recommendedName>
    <alternativeName>
        <fullName evidence="12">Hydrogen voltage-gated channel 1</fullName>
    </alternativeName>
</protein>
<evidence type="ECO:0000256" key="1">
    <source>
        <dbReference type="ARBA" id="ARBA00004651"/>
    </source>
</evidence>
<keyword evidence="7 15" id="KW-1133">Transmembrane helix</keyword>
<keyword evidence="10 15" id="KW-0472">Membrane</keyword>
<dbReference type="Pfam" id="PF00520">
    <property type="entry name" value="Ion_trans"/>
    <property type="match status" value="1"/>
</dbReference>
<dbReference type="GO" id="GO:0034702">
    <property type="term" value="C:monoatomic ion channel complex"/>
    <property type="evidence" value="ECO:0007669"/>
    <property type="project" value="UniProtKB-KW"/>
</dbReference>
<accession>A0A815B9Z3</accession>
<reference evidence="17" key="1">
    <citation type="submission" date="2021-02" db="EMBL/GenBank/DDBJ databases">
        <authorList>
            <person name="Nowell W R."/>
        </authorList>
    </citation>
    <scope>NUCLEOTIDE SEQUENCE</scope>
</reference>
<comment type="caution">
    <text evidence="17">The sequence shown here is derived from an EMBL/GenBank/DDBJ whole genome shotgun (WGS) entry which is preliminary data.</text>
</comment>
<evidence type="ECO:0000256" key="8">
    <source>
        <dbReference type="ARBA" id="ARBA00023054"/>
    </source>
</evidence>
<keyword evidence="9" id="KW-0406">Ion transport</keyword>
<sequence>MQLEEQSITESPAPIPNISVNGEDMIKSYENETVQIKPSKWAKVKAVNRRIVPSQTQGEVRLSSILDDLRKFEIEAQKIPRPDEQRRKKNLCHYIRLSRYHIAQFLQKPLYNYIIILLVMTDLIVVLVDLVLAQLSSPCLSEDEMIMYNTTEQPDACLIEHSVHLARTEAFLFWFSVLLLTLFVFEVFTSFFALGWRYYKNPLFLIDSIIVCASFILEIYFHFGNIGRAGRAAAAIVILRLWKIIRAIHAVAHSITVKNRLLIKKIHEAKLLLEEEKQQTEKALEKQEIRLEYLINILTTIGKLPPPQLIENYVNEVWKQKYEPQEL</sequence>
<evidence type="ECO:0000256" key="12">
    <source>
        <dbReference type="ARBA" id="ARBA00031989"/>
    </source>
</evidence>
<keyword evidence="8 13" id="KW-0175">Coiled coil</keyword>
<feature type="transmembrane region" description="Helical" evidence="15">
    <location>
        <begin position="171"/>
        <end position="196"/>
    </location>
</feature>
<dbReference type="SUPFAM" id="SSF81324">
    <property type="entry name" value="Voltage-gated potassium channels"/>
    <property type="match status" value="1"/>
</dbReference>
<feature type="transmembrane region" description="Helical" evidence="15">
    <location>
        <begin position="203"/>
        <end position="223"/>
    </location>
</feature>
<evidence type="ECO:0000256" key="9">
    <source>
        <dbReference type="ARBA" id="ARBA00023065"/>
    </source>
</evidence>
<evidence type="ECO:0000256" key="15">
    <source>
        <dbReference type="SAM" id="Phobius"/>
    </source>
</evidence>
<evidence type="ECO:0000256" key="14">
    <source>
        <dbReference type="SAM" id="MobiDB-lite"/>
    </source>
</evidence>
<feature type="compositionally biased region" description="Polar residues" evidence="14">
    <location>
        <begin position="1"/>
        <end position="10"/>
    </location>
</feature>
<keyword evidence="6" id="KW-0851">Voltage-gated channel</keyword>
<evidence type="ECO:0000259" key="16">
    <source>
        <dbReference type="Pfam" id="PF00520"/>
    </source>
</evidence>
<keyword evidence="4" id="KW-1003">Cell membrane</keyword>
<dbReference type="PANTHER" id="PTHR46480">
    <property type="entry name" value="F20B24.22"/>
    <property type="match status" value="1"/>
</dbReference>
<feature type="transmembrane region" description="Helical" evidence="15">
    <location>
        <begin position="110"/>
        <end position="135"/>
    </location>
</feature>
<dbReference type="GO" id="GO:0030171">
    <property type="term" value="F:voltage-gated proton channel activity"/>
    <property type="evidence" value="ECO:0007669"/>
    <property type="project" value="InterPro"/>
</dbReference>
<evidence type="ECO:0000256" key="2">
    <source>
        <dbReference type="ARBA" id="ARBA00015897"/>
    </source>
</evidence>
<evidence type="ECO:0000256" key="10">
    <source>
        <dbReference type="ARBA" id="ARBA00023136"/>
    </source>
</evidence>
<evidence type="ECO:0000256" key="13">
    <source>
        <dbReference type="SAM" id="Coils"/>
    </source>
</evidence>
<evidence type="ECO:0000313" key="18">
    <source>
        <dbReference type="EMBL" id="CAF3609673.1"/>
    </source>
</evidence>
<gene>
    <name evidence="17" type="ORF">JYZ213_LOCUS30357</name>
    <name evidence="18" type="ORF">OXD698_LOCUS6853</name>
</gene>
<feature type="coiled-coil region" evidence="13">
    <location>
        <begin position="259"/>
        <end position="290"/>
    </location>
</feature>
<evidence type="ECO:0000256" key="6">
    <source>
        <dbReference type="ARBA" id="ARBA00022882"/>
    </source>
</evidence>
<evidence type="ECO:0000313" key="17">
    <source>
        <dbReference type="EMBL" id="CAF1264842.1"/>
    </source>
</evidence>
<dbReference type="Proteomes" id="UP000663845">
    <property type="component" value="Unassembled WGS sequence"/>
</dbReference>
<dbReference type="GO" id="GO:0005886">
    <property type="term" value="C:plasma membrane"/>
    <property type="evidence" value="ECO:0007669"/>
    <property type="project" value="UniProtKB-SubCell"/>
</dbReference>
<dbReference type="PANTHER" id="PTHR46480:SF1">
    <property type="entry name" value="VOLTAGE-GATED HYDROGEN CHANNEL 1"/>
    <property type="match status" value="1"/>
</dbReference>
<proteinExistence type="predicted"/>
<keyword evidence="5 15" id="KW-0812">Transmembrane</keyword>
<feature type="region of interest" description="Disordered" evidence="14">
    <location>
        <begin position="1"/>
        <end position="20"/>
    </location>
</feature>
<dbReference type="InterPro" id="IPR027359">
    <property type="entry name" value="Volt_channel_dom_sf"/>
</dbReference>
<dbReference type="EMBL" id="CAJOAZ010000305">
    <property type="protein sequence ID" value="CAF3609673.1"/>
    <property type="molecule type" value="Genomic_DNA"/>
</dbReference>
<dbReference type="EMBL" id="CAJNOG010000484">
    <property type="protein sequence ID" value="CAF1264842.1"/>
    <property type="molecule type" value="Genomic_DNA"/>
</dbReference>
<organism evidence="17 19">
    <name type="scientific">Adineta steineri</name>
    <dbReference type="NCBI Taxonomy" id="433720"/>
    <lineage>
        <taxon>Eukaryota</taxon>
        <taxon>Metazoa</taxon>
        <taxon>Spiralia</taxon>
        <taxon>Gnathifera</taxon>
        <taxon>Rotifera</taxon>
        <taxon>Eurotatoria</taxon>
        <taxon>Bdelloidea</taxon>
        <taxon>Adinetida</taxon>
        <taxon>Adinetidae</taxon>
        <taxon>Adineta</taxon>
    </lineage>
</organism>
<comment type="subcellular location">
    <subcellularLocation>
        <location evidence="1">Cell membrane</location>
        <topology evidence="1">Multi-pass membrane protein</topology>
    </subcellularLocation>
</comment>
<keyword evidence="11" id="KW-0407">Ion channel</keyword>
<evidence type="ECO:0000313" key="19">
    <source>
        <dbReference type="Proteomes" id="UP000663845"/>
    </source>
</evidence>
<dbReference type="Gene3D" id="1.20.120.350">
    <property type="entry name" value="Voltage-gated potassium channels. Chain C"/>
    <property type="match status" value="1"/>
</dbReference>
<evidence type="ECO:0000256" key="4">
    <source>
        <dbReference type="ARBA" id="ARBA00022475"/>
    </source>
</evidence>